<evidence type="ECO:0000313" key="2">
    <source>
        <dbReference type="EMBL" id="OIR17113.1"/>
    </source>
</evidence>
<evidence type="ECO:0000259" key="1">
    <source>
        <dbReference type="Pfam" id="PF02900"/>
    </source>
</evidence>
<accession>A0A1J5T8C7</accession>
<protein>
    <submittedName>
        <fullName evidence="2">tRNA U-34 5-methylaminomethyl-2-thiouridine biosynthesis protein</fullName>
    </submittedName>
</protein>
<dbReference type="GO" id="GO:0016702">
    <property type="term" value="F:oxidoreductase activity, acting on single donors with incorporation of molecular oxygen, incorporation of two atoms of oxygen"/>
    <property type="evidence" value="ECO:0007669"/>
    <property type="project" value="UniProtKB-ARBA"/>
</dbReference>
<sequence>MSKGEIVMGALAPHPPHLVYAENPPQNEATSEGGWEELRWGYERLRESLSDRDYDVIIVHTPHWATFIGTHFLGVDKFKSLSVDPIFPNLFRYNYDLKVDVELSKAIHDNAADSGLLVKMMENPDFRIDYGTITSCHLVNPEWNKPIVCISSNRSKFYFNSEVMQANMIKLGEATRKAVEASGKKALLLSSNSLSHRHFTVEPEVPEDMSKEHVTNHNQYLWDMKMINLMKEGKTKEMIDLMPDFTEQTVAETEAGCLTWLMSALGFPDYKATVHAYGTVIGTGNAIVGWDPRKAKI</sequence>
<name>A0A1J5T8C7_9ARCH</name>
<comment type="caution">
    <text evidence="2">The sequence shown here is derived from an EMBL/GenBank/DDBJ whole genome shotgun (WGS) entry which is preliminary data.</text>
</comment>
<dbReference type="Pfam" id="PF02900">
    <property type="entry name" value="LigB"/>
    <property type="match status" value="1"/>
</dbReference>
<organism evidence="2 3">
    <name type="scientific">Marine Group III euryarchaeote CG-Bathy1</name>
    <dbReference type="NCBI Taxonomy" id="1889001"/>
    <lineage>
        <taxon>Archaea</taxon>
        <taxon>Methanobacteriati</taxon>
        <taxon>Thermoplasmatota</taxon>
        <taxon>Thermoplasmata</taxon>
        <taxon>Candidatus Thermoprofundales</taxon>
    </lineage>
</organism>
<proteinExistence type="predicted"/>
<dbReference type="Gene3D" id="3.40.830.10">
    <property type="entry name" value="LigB-like"/>
    <property type="match status" value="1"/>
</dbReference>
<dbReference type="Proteomes" id="UP000183815">
    <property type="component" value="Unassembled WGS sequence"/>
</dbReference>
<dbReference type="SUPFAM" id="SSF53213">
    <property type="entry name" value="LigB-like"/>
    <property type="match status" value="1"/>
</dbReference>
<dbReference type="GO" id="GO:0008198">
    <property type="term" value="F:ferrous iron binding"/>
    <property type="evidence" value="ECO:0007669"/>
    <property type="project" value="InterPro"/>
</dbReference>
<feature type="domain" description="Extradiol ring-cleavage dioxygenase class III enzyme subunit B" evidence="1">
    <location>
        <begin position="10"/>
        <end position="269"/>
    </location>
</feature>
<evidence type="ECO:0000313" key="3">
    <source>
        <dbReference type="Proteomes" id="UP000183815"/>
    </source>
</evidence>
<gene>
    <name evidence="2" type="ORF">BEU04_04885</name>
</gene>
<dbReference type="AlphaFoldDB" id="A0A1J5T8C7"/>
<reference evidence="2 3" key="1">
    <citation type="submission" date="2016-08" db="EMBL/GenBank/DDBJ databases">
        <title>New Insights into Marine Group III Euryarchaeota, from dark to light.</title>
        <authorList>
            <person name="Haro-Moreno J.M."/>
            <person name="Rodriguez-Valera F."/>
            <person name="Lopez-Garcia P."/>
            <person name="Moreira D."/>
            <person name="Martin-Cuadrado A.B."/>
        </authorList>
    </citation>
    <scope>NUCLEOTIDE SEQUENCE [LARGE SCALE GENOMIC DNA]</scope>
    <source>
        <strain evidence="2">CG-Bathy1</strain>
    </source>
</reference>
<dbReference type="InterPro" id="IPR004183">
    <property type="entry name" value="Xdiol_dOase_suB"/>
</dbReference>
<dbReference type="EMBL" id="MIYU01000011">
    <property type="protein sequence ID" value="OIR17113.1"/>
    <property type="molecule type" value="Genomic_DNA"/>
</dbReference>